<dbReference type="InterPro" id="IPR002213">
    <property type="entry name" value="UDP_glucos_trans"/>
</dbReference>
<dbReference type="PANTHER" id="PTHR48050:SF13">
    <property type="entry name" value="STEROL 3-BETA-GLUCOSYLTRANSFERASE UGT80A2"/>
    <property type="match status" value="1"/>
</dbReference>
<dbReference type="InterPro" id="IPR004276">
    <property type="entry name" value="GlycoTrans_28_N"/>
</dbReference>
<accession>A0ABT4A2C3</accession>
<dbReference type="InterPro" id="IPR010610">
    <property type="entry name" value="EryCIII-like_C"/>
</dbReference>
<organism evidence="3 4">
    <name type="scientific">Archangium lansingense</name>
    <dbReference type="NCBI Taxonomy" id="2995310"/>
    <lineage>
        <taxon>Bacteria</taxon>
        <taxon>Pseudomonadati</taxon>
        <taxon>Myxococcota</taxon>
        <taxon>Myxococcia</taxon>
        <taxon>Myxococcales</taxon>
        <taxon>Cystobacterineae</taxon>
        <taxon>Archangiaceae</taxon>
        <taxon>Archangium</taxon>
    </lineage>
</organism>
<sequence length="417" mass="44599">MRITIITFGTEGDVRPLVALAEGLARAGHTPVLVADPAFAPLTEGRGIVFKPLSGDIRATTASSEMEALFTRGLNPAELSRMMARLAIDHSESWAEQFLAAARGSDAVIAIGLGFFIGLAIAEKLGIPAIGAGLQPVSPTGRFPPPLIPPPRRPLPGVVNHSLHVAMRQLVWLSFRRMVNQARRKVLGLGPWSLVHPGHVMLKHRWPVLYGFSPVVVPPPPDWPDLIKVTGYWFLDGASTWKPPAALTDFLGAGPAPVYVGFGSMGGFDPVETSRLVVRALNGRRAVLAAGWGALDRSALPDTVHFLDSAPHDWLFPRMSAVVHHCGAGTTAAALRAGVPMVTVPFLGDQPFWGWRMEQLGVAPGPIPRKQLTAENLAAAISATDRPGLRERAEQLGALIRAEDGVAHAVRVIEGVR</sequence>
<evidence type="ECO:0000313" key="4">
    <source>
        <dbReference type="Proteomes" id="UP001207654"/>
    </source>
</evidence>
<dbReference type="CDD" id="cd03784">
    <property type="entry name" value="GT1_Gtf-like"/>
    <property type="match status" value="1"/>
</dbReference>
<dbReference type="RefSeq" id="WP_267534712.1">
    <property type="nucleotide sequence ID" value="NZ_JAPNKA010000001.1"/>
</dbReference>
<gene>
    <name evidence="3" type="ORF">OV287_15090</name>
</gene>
<dbReference type="InterPro" id="IPR050426">
    <property type="entry name" value="Glycosyltransferase_28"/>
</dbReference>
<dbReference type="SUPFAM" id="SSF53756">
    <property type="entry name" value="UDP-Glycosyltransferase/glycogen phosphorylase"/>
    <property type="match status" value="1"/>
</dbReference>
<keyword evidence="4" id="KW-1185">Reference proteome</keyword>
<dbReference type="Pfam" id="PF06722">
    <property type="entry name" value="EryCIII-like_C"/>
    <property type="match status" value="1"/>
</dbReference>
<comment type="caution">
    <text evidence="3">The sequence shown here is derived from an EMBL/GenBank/DDBJ whole genome shotgun (WGS) entry which is preliminary data.</text>
</comment>
<evidence type="ECO:0000313" key="3">
    <source>
        <dbReference type="EMBL" id="MCY1075798.1"/>
    </source>
</evidence>
<name>A0ABT4A2C3_9BACT</name>
<feature type="domain" description="Glycosyltransferase family 28 N-terminal" evidence="1">
    <location>
        <begin position="3"/>
        <end position="130"/>
    </location>
</feature>
<protein>
    <submittedName>
        <fullName evidence="3">Glycosyltransferase</fullName>
    </submittedName>
</protein>
<dbReference type="Pfam" id="PF03033">
    <property type="entry name" value="Glyco_transf_28"/>
    <property type="match status" value="1"/>
</dbReference>
<proteinExistence type="predicted"/>
<reference evidence="3 4" key="1">
    <citation type="submission" date="2022-11" db="EMBL/GenBank/DDBJ databases">
        <title>Minimal conservation of predation-associated metabolite biosynthetic gene clusters underscores biosynthetic potential of Myxococcota including descriptions for ten novel species: Archangium lansinium sp. nov., Myxococcus landrumus sp. nov., Nannocystis bai.</title>
        <authorList>
            <person name="Ahearne A."/>
            <person name="Stevens C."/>
            <person name="Phillips K."/>
        </authorList>
    </citation>
    <scope>NUCLEOTIDE SEQUENCE [LARGE SCALE GENOMIC DNA]</scope>
    <source>
        <strain evidence="3 4">MIWBW</strain>
    </source>
</reference>
<feature type="domain" description="Erythromycin biosynthesis protein CIII-like C-terminal" evidence="2">
    <location>
        <begin position="296"/>
        <end position="397"/>
    </location>
</feature>
<evidence type="ECO:0000259" key="1">
    <source>
        <dbReference type="Pfam" id="PF03033"/>
    </source>
</evidence>
<dbReference type="EMBL" id="JAPNKA010000001">
    <property type="protein sequence ID" value="MCY1075798.1"/>
    <property type="molecule type" value="Genomic_DNA"/>
</dbReference>
<dbReference type="Proteomes" id="UP001207654">
    <property type="component" value="Unassembled WGS sequence"/>
</dbReference>
<dbReference type="Gene3D" id="3.40.50.2000">
    <property type="entry name" value="Glycogen Phosphorylase B"/>
    <property type="match status" value="2"/>
</dbReference>
<dbReference type="PANTHER" id="PTHR48050">
    <property type="entry name" value="STEROL 3-BETA-GLUCOSYLTRANSFERASE"/>
    <property type="match status" value="1"/>
</dbReference>
<evidence type="ECO:0000259" key="2">
    <source>
        <dbReference type="Pfam" id="PF06722"/>
    </source>
</evidence>